<organism evidence="1 2">
    <name type="scientific">Bacillus benzoevorans</name>
    <dbReference type="NCBI Taxonomy" id="1456"/>
    <lineage>
        <taxon>Bacteria</taxon>
        <taxon>Bacillati</taxon>
        <taxon>Bacillota</taxon>
        <taxon>Bacilli</taxon>
        <taxon>Bacillales</taxon>
        <taxon>Bacillaceae</taxon>
        <taxon>Bacillus</taxon>
    </lineage>
</organism>
<accession>A0A7X0HVW6</accession>
<keyword evidence="2" id="KW-1185">Reference proteome</keyword>
<reference evidence="1 2" key="1">
    <citation type="submission" date="2020-08" db="EMBL/GenBank/DDBJ databases">
        <title>Genomic Encyclopedia of Type Strains, Phase IV (KMG-IV): sequencing the most valuable type-strain genomes for metagenomic binning, comparative biology and taxonomic classification.</title>
        <authorList>
            <person name="Goeker M."/>
        </authorList>
    </citation>
    <scope>NUCLEOTIDE SEQUENCE [LARGE SCALE GENOMIC DNA]</scope>
    <source>
        <strain evidence="1 2">DSM 5391</strain>
    </source>
</reference>
<proteinExistence type="predicted"/>
<dbReference type="EMBL" id="JACHGK010000031">
    <property type="protein sequence ID" value="MBB6447859.1"/>
    <property type="molecule type" value="Genomic_DNA"/>
</dbReference>
<evidence type="ECO:0000313" key="1">
    <source>
        <dbReference type="EMBL" id="MBB6447859.1"/>
    </source>
</evidence>
<gene>
    <name evidence="1" type="ORF">HNR53_004570</name>
</gene>
<evidence type="ECO:0000313" key="2">
    <source>
        <dbReference type="Proteomes" id="UP000531594"/>
    </source>
</evidence>
<dbReference type="AlphaFoldDB" id="A0A7X0HVW6"/>
<comment type="caution">
    <text evidence="1">The sequence shown here is derived from an EMBL/GenBank/DDBJ whole genome shotgun (WGS) entry which is preliminary data.</text>
</comment>
<dbReference type="Proteomes" id="UP000531594">
    <property type="component" value="Unassembled WGS sequence"/>
</dbReference>
<sequence length="35" mass="4210">MEINYNLSEEDYLNFNMFHAKNSTAVRRALNLKDF</sequence>
<name>A0A7X0HVW6_9BACI</name>
<protein>
    <submittedName>
        <fullName evidence="1">Uncharacterized protein</fullName>
    </submittedName>
</protein>